<dbReference type="EMBL" id="KB311138">
    <property type="protein sequence ID" value="ELT89899.1"/>
    <property type="molecule type" value="Genomic_DNA"/>
</dbReference>
<evidence type="ECO:0000313" key="3">
    <source>
        <dbReference type="Proteomes" id="UP000014760"/>
    </source>
</evidence>
<dbReference type="Proteomes" id="UP000014760">
    <property type="component" value="Unassembled WGS sequence"/>
</dbReference>
<dbReference type="EMBL" id="AMQN01003205">
    <property type="status" value="NOT_ANNOTATED_CDS"/>
    <property type="molecule type" value="Genomic_DNA"/>
</dbReference>
<accession>R7T896</accession>
<reference evidence="2" key="3">
    <citation type="submission" date="2015-06" db="UniProtKB">
        <authorList>
            <consortium name="EnsemblMetazoa"/>
        </authorList>
    </citation>
    <scope>IDENTIFICATION</scope>
</reference>
<keyword evidence="3" id="KW-1185">Reference proteome</keyword>
<proteinExistence type="predicted"/>
<dbReference type="AlphaFoldDB" id="R7T896"/>
<evidence type="ECO:0008006" key="4">
    <source>
        <dbReference type="Google" id="ProtNLM"/>
    </source>
</evidence>
<dbReference type="EnsemblMetazoa" id="CapteT200595">
    <property type="protein sequence ID" value="CapteP200595"/>
    <property type="gene ID" value="CapteG200595"/>
</dbReference>
<dbReference type="InterPro" id="IPR052579">
    <property type="entry name" value="Zinc_finger_SWIM"/>
</dbReference>
<evidence type="ECO:0000313" key="1">
    <source>
        <dbReference type="EMBL" id="ELT89899.1"/>
    </source>
</evidence>
<organism evidence="1">
    <name type="scientific">Capitella teleta</name>
    <name type="common">Polychaete worm</name>
    <dbReference type="NCBI Taxonomy" id="283909"/>
    <lineage>
        <taxon>Eukaryota</taxon>
        <taxon>Metazoa</taxon>
        <taxon>Spiralia</taxon>
        <taxon>Lophotrochozoa</taxon>
        <taxon>Annelida</taxon>
        <taxon>Polychaeta</taxon>
        <taxon>Sedentaria</taxon>
        <taxon>Scolecida</taxon>
        <taxon>Capitellidae</taxon>
        <taxon>Capitella</taxon>
    </lineage>
</organism>
<dbReference type="STRING" id="283909.R7T896"/>
<evidence type="ECO:0000313" key="2">
    <source>
        <dbReference type="EnsemblMetazoa" id="CapteP200595"/>
    </source>
</evidence>
<dbReference type="OrthoDB" id="92090at2759"/>
<reference evidence="1 3" key="2">
    <citation type="journal article" date="2013" name="Nature">
        <title>Insights into bilaterian evolution from three spiralian genomes.</title>
        <authorList>
            <person name="Simakov O."/>
            <person name="Marletaz F."/>
            <person name="Cho S.J."/>
            <person name="Edsinger-Gonzales E."/>
            <person name="Havlak P."/>
            <person name="Hellsten U."/>
            <person name="Kuo D.H."/>
            <person name="Larsson T."/>
            <person name="Lv J."/>
            <person name="Arendt D."/>
            <person name="Savage R."/>
            <person name="Osoegawa K."/>
            <person name="de Jong P."/>
            <person name="Grimwood J."/>
            <person name="Chapman J.A."/>
            <person name="Shapiro H."/>
            <person name="Aerts A."/>
            <person name="Otillar R.P."/>
            <person name="Terry A.Y."/>
            <person name="Boore J.L."/>
            <person name="Grigoriev I.V."/>
            <person name="Lindberg D.R."/>
            <person name="Seaver E.C."/>
            <person name="Weisblat D.A."/>
            <person name="Putnam N.H."/>
            <person name="Rokhsar D.S."/>
        </authorList>
    </citation>
    <scope>NUCLEOTIDE SEQUENCE</scope>
    <source>
        <strain evidence="1 3">I ESC-2004</strain>
    </source>
</reference>
<gene>
    <name evidence="1" type="ORF">CAPTEDRAFT_200595</name>
</gene>
<sequence>MVQDITVMLDKDESEIAAIKQQMPRATILLCTFHVIKNFKTKINELVIPADQKTELSSGQSTPPIYEYFFNNWLEDKGMWAHHKRRHLLTLSNNTNNRIESENAKLKRIMDTT</sequence>
<dbReference type="PANTHER" id="PTHR31569">
    <property type="entry name" value="SWIM-TYPE DOMAIN-CONTAINING PROTEIN"/>
    <property type="match status" value="1"/>
</dbReference>
<name>R7T896_CAPTE</name>
<reference evidence="3" key="1">
    <citation type="submission" date="2012-12" db="EMBL/GenBank/DDBJ databases">
        <authorList>
            <person name="Hellsten U."/>
            <person name="Grimwood J."/>
            <person name="Chapman J.A."/>
            <person name="Shapiro H."/>
            <person name="Aerts A."/>
            <person name="Otillar R.P."/>
            <person name="Terry A.Y."/>
            <person name="Boore J.L."/>
            <person name="Simakov O."/>
            <person name="Marletaz F."/>
            <person name="Cho S.-J."/>
            <person name="Edsinger-Gonzales E."/>
            <person name="Havlak P."/>
            <person name="Kuo D.-H."/>
            <person name="Larsson T."/>
            <person name="Lv J."/>
            <person name="Arendt D."/>
            <person name="Savage R."/>
            <person name="Osoegawa K."/>
            <person name="de Jong P."/>
            <person name="Lindberg D.R."/>
            <person name="Seaver E.C."/>
            <person name="Weisblat D.A."/>
            <person name="Putnam N.H."/>
            <person name="Grigoriev I.V."/>
            <person name="Rokhsar D.S."/>
        </authorList>
    </citation>
    <scope>NUCLEOTIDE SEQUENCE</scope>
    <source>
        <strain evidence="3">I ESC-2004</strain>
    </source>
</reference>
<dbReference type="OMA" id="RWIARKS"/>
<protein>
    <recommendedName>
        <fullName evidence="4">MULE transposase domain-containing protein</fullName>
    </recommendedName>
</protein>
<dbReference type="PANTHER" id="PTHR31569:SF4">
    <property type="entry name" value="SWIM-TYPE DOMAIN-CONTAINING PROTEIN"/>
    <property type="match status" value="1"/>
</dbReference>
<dbReference type="HOGENOM" id="CLU_2135876_0_0_1"/>